<dbReference type="EMBL" id="QYBA01000152">
    <property type="protein sequence ID" value="TKY91669.1"/>
    <property type="molecule type" value="Genomic_DNA"/>
</dbReference>
<comment type="caution">
    <text evidence="1">The sequence shown here is derived from an EMBL/GenBank/DDBJ whole genome shotgun (WGS) entry which is preliminary data.</text>
</comment>
<protein>
    <submittedName>
        <fullName evidence="1">Cation:proton antiporter</fullName>
    </submittedName>
</protein>
<sequence length="279" mass="30833">MNILLQLLLILFLAKIFAEIIERAGFPGILGEMAAGIFLGMLWINPDDDILSFFSMLGAIFLLFIVGYKEINLQEVKASIKIALIPTLCSVIVPFSFGFLLGKAFNLEFIECLFIGVAFSPTSIGVSVRTLIDLDYLSKKIGSTMLSSAILDDIIGIFMFSVLISIATYHHIPTSMQLMIIGGKFVIFLIIMIILGWKVFPVLFTYIHKMQVKESIFAFVFMIAIFSAYLAEVFSLHAVIGAFIGGACLSSIPFAKIEDVQNKVSGISYGIYNNEQCDK</sequence>
<proteinExistence type="predicted"/>
<reference evidence="1" key="1">
    <citation type="submission" date="2018-09" db="EMBL/GenBank/DDBJ databases">
        <title>A genomic encyclopedia of anaerobic methanotrophic archaea.</title>
        <authorList>
            <person name="Skennerton C.T."/>
            <person name="Chadwick G.L."/>
            <person name="Laso-Perez R."/>
            <person name="Leu A.O."/>
            <person name="Speth D.R."/>
            <person name="Yu H."/>
            <person name="Morgan-Lang C."/>
            <person name="Hatzenpichler R."/>
            <person name="Goudeau D."/>
            <person name="Malmstrom R."/>
            <person name="Woyke T."/>
            <person name="Hallam S."/>
            <person name="Tyson G.W."/>
            <person name="Wegener G."/>
            <person name="Boetius A."/>
            <person name="Orphan V.J."/>
        </authorList>
    </citation>
    <scope>NUCLEOTIDE SEQUENCE</scope>
    <source>
        <strain evidence="1">CONS3730D10UFb2</strain>
    </source>
</reference>
<name>A0AC61SAF9_9EURY</name>
<organism evidence="1 2">
    <name type="scientific">Candidatus Methanomarinus sp</name>
    <dbReference type="NCBI Taxonomy" id="3386244"/>
    <lineage>
        <taxon>Archaea</taxon>
        <taxon>Methanobacteriati</taxon>
        <taxon>Methanobacteriota</taxon>
        <taxon>Stenosarchaea group</taxon>
        <taxon>Methanomicrobia</taxon>
        <taxon>Methanosarcinales</taxon>
        <taxon>ANME-2 cluster</taxon>
        <taxon>Candidatus Methanocomedenaceae</taxon>
        <taxon>Candidatus Methanomarinus</taxon>
    </lineage>
</organism>
<gene>
    <name evidence="1" type="ORF">C5S46_04630</name>
</gene>
<dbReference type="Proteomes" id="UP000315423">
    <property type="component" value="Unassembled WGS sequence"/>
</dbReference>
<evidence type="ECO:0000313" key="2">
    <source>
        <dbReference type="Proteomes" id="UP000315423"/>
    </source>
</evidence>
<accession>A0AC61SAF9</accession>
<evidence type="ECO:0000313" key="1">
    <source>
        <dbReference type="EMBL" id="TKY91669.1"/>
    </source>
</evidence>